<sequence length="119" mass="13469">MKKYSGNHSVNSKKKHGVIRHSGLVMCSIFFILCSCMYFGMFRVSAKEIDQQRTSDAIEICYTSRLIEPGDSLWSIAEETITDGYGSVSEYVEALKVMNHLDSDTIHAGQYLMIAYEKL</sequence>
<keyword evidence="1" id="KW-0812">Transmembrane</keyword>
<reference evidence="3 4" key="1">
    <citation type="submission" date="2015-09" db="EMBL/GenBank/DDBJ databases">
        <authorList>
            <consortium name="Pathogen Informatics"/>
        </authorList>
    </citation>
    <scope>NUCLEOTIDE SEQUENCE [LARGE SCALE GENOMIC DNA]</scope>
    <source>
        <strain evidence="3 4">2789STDY5834889</strain>
    </source>
</reference>
<dbReference type="InterPro" id="IPR018392">
    <property type="entry name" value="LysM"/>
</dbReference>
<dbReference type="EMBL" id="CZBX01000007">
    <property type="protein sequence ID" value="CUQ88236.1"/>
    <property type="molecule type" value="Genomic_DNA"/>
</dbReference>
<proteinExistence type="predicted"/>
<dbReference type="GO" id="GO:0051301">
    <property type="term" value="P:cell division"/>
    <property type="evidence" value="ECO:0007669"/>
    <property type="project" value="UniProtKB-KW"/>
</dbReference>
<accession>A0A174ZVX4</accession>
<gene>
    <name evidence="3" type="ORF">ERS852502_01732</name>
</gene>
<dbReference type="AlphaFoldDB" id="A0A174ZVX4"/>
<keyword evidence="3" id="KW-0132">Cell division</keyword>
<dbReference type="PROSITE" id="PS51782">
    <property type="entry name" value="LYSM"/>
    <property type="match status" value="1"/>
</dbReference>
<protein>
    <submittedName>
        <fullName evidence="3">Cell division suppressor protein YneA</fullName>
    </submittedName>
</protein>
<feature type="domain" description="LysM" evidence="2">
    <location>
        <begin position="63"/>
        <end position="114"/>
    </location>
</feature>
<name>A0A174ZVX4_9FIRM</name>
<evidence type="ECO:0000313" key="3">
    <source>
        <dbReference type="EMBL" id="CUQ88236.1"/>
    </source>
</evidence>
<feature type="transmembrane region" description="Helical" evidence="1">
    <location>
        <begin position="21"/>
        <end position="41"/>
    </location>
</feature>
<keyword evidence="3" id="KW-0131">Cell cycle</keyword>
<organism evidence="3 4">
    <name type="scientific">[Ruminococcus] torques</name>
    <dbReference type="NCBI Taxonomy" id="33039"/>
    <lineage>
        <taxon>Bacteria</taxon>
        <taxon>Bacillati</taxon>
        <taxon>Bacillota</taxon>
        <taxon>Clostridia</taxon>
        <taxon>Lachnospirales</taxon>
        <taxon>Lachnospiraceae</taxon>
        <taxon>Mediterraneibacter</taxon>
    </lineage>
</organism>
<dbReference type="Proteomes" id="UP000078383">
    <property type="component" value="Unassembled WGS sequence"/>
</dbReference>
<dbReference type="Pfam" id="PF01476">
    <property type="entry name" value="LysM"/>
    <property type="match status" value="1"/>
</dbReference>
<dbReference type="Gene3D" id="3.10.350.10">
    <property type="entry name" value="LysM domain"/>
    <property type="match status" value="1"/>
</dbReference>
<evidence type="ECO:0000313" key="4">
    <source>
        <dbReference type="Proteomes" id="UP000078383"/>
    </source>
</evidence>
<dbReference type="CDD" id="cd00118">
    <property type="entry name" value="LysM"/>
    <property type="match status" value="1"/>
</dbReference>
<evidence type="ECO:0000259" key="2">
    <source>
        <dbReference type="PROSITE" id="PS51782"/>
    </source>
</evidence>
<keyword evidence="1" id="KW-0472">Membrane</keyword>
<dbReference type="SUPFAM" id="SSF54106">
    <property type="entry name" value="LysM domain"/>
    <property type="match status" value="1"/>
</dbReference>
<dbReference type="InterPro" id="IPR036779">
    <property type="entry name" value="LysM_dom_sf"/>
</dbReference>
<keyword evidence="1" id="KW-1133">Transmembrane helix</keyword>
<evidence type="ECO:0000256" key="1">
    <source>
        <dbReference type="SAM" id="Phobius"/>
    </source>
</evidence>